<evidence type="ECO:0000259" key="6">
    <source>
        <dbReference type="Pfam" id="PF07859"/>
    </source>
</evidence>
<feature type="domain" description="Alpha/beta hydrolase fold-3" evidence="6">
    <location>
        <begin position="286"/>
        <end position="368"/>
    </location>
</feature>
<dbReference type="AlphaFoldDB" id="A0A8B7TH84"/>
<evidence type="ECO:0000256" key="1">
    <source>
        <dbReference type="ARBA" id="ARBA00010515"/>
    </source>
</evidence>
<feature type="chain" id="PRO_5034049417" evidence="5">
    <location>
        <begin position="17"/>
        <end position="400"/>
    </location>
</feature>
<dbReference type="Gene3D" id="3.40.50.1820">
    <property type="entry name" value="alpha/beta hydrolase"/>
    <property type="match status" value="1"/>
</dbReference>
<dbReference type="OrthoDB" id="408631at2759"/>
<reference evidence="8" key="1">
    <citation type="submission" date="2025-08" db="UniProtKB">
        <authorList>
            <consortium name="RefSeq"/>
        </authorList>
    </citation>
    <scope>IDENTIFICATION</scope>
    <source>
        <tissue evidence="8">Leukocyte</tissue>
    </source>
</reference>
<feature type="domain" description="Alpha/beta hydrolase fold-3" evidence="6">
    <location>
        <begin position="107"/>
        <end position="257"/>
    </location>
</feature>
<dbReference type="GeneID" id="109674334"/>
<dbReference type="KEGG" id="ccan:109674334"/>
<comment type="similarity">
    <text evidence="1">Belongs to the 'GDXG' lipolytic enzyme family.</text>
</comment>
<dbReference type="PROSITE" id="PS01174">
    <property type="entry name" value="LIPASE_GDXG_SER"/>
    <property type="match status" value="1"/>
</dbReference>
<dbReference type="InterPro" id="IPR017157">
    <property type="entry name" value="Arylacetamide_deacetylase"/>
</dbReference>
<dbReference type="InterPro" id="IPR029058">
    <property type="entry name" value="AB_hydrolase_fold"/>
</dbReference>
<gene>
    <name evidence="8" type="primary">LOC109674334</name>
</gene>
<accession>A0A8B7TH84</accession>
<evidence type="ECO:0000256" key="3">
    <source>
        <dbReference type="ARBA" id="ARBA00023157"/>
    </source>
</evidence>
<keyword evidence="5" id="KW-0732">Signal</keyword>
<dbReference type="PIRSF" id="PIRSF037251">
    <property type="entry name" value="Arylacetamide_deacetylase"/>
    <property type="match status" value="1"/>
</dbReference>
<evidence type="ECO:0000313" key="7">
    <source>
        <dbReference type="Proteomes" id="UP001732720"/>
    </source>
</evidence>
<dbReference type="PANTHER" id="PTHR48081:SF28">
    <property type="entry name" value="ALPHA_BETA HYDROLASE FOLD-3 DOMAIN-CONTAINING PROTEIN"/>
    <property type="match status" value="1"/>
</dbReference>
<dbReference type="InterPro" id="IPR013094">
    <property type="entry name" value="AB_hydrolase_3"/>
</dbReference>
<keyword evidence="2" id="KW-0378">Hydrolase</keyword>
<evidence type="ECO:0000256" key="4">
    <source>
        <dbReference type="PROSITE-ProRule" id="PRU10038"/>
    </source>
</evidence>
<dbReference type="SUPFAM" id="SSF53474">
    <property type="entry name" value="alpha/beta-Hydrolases"/>
    <property type="match status" value="1"/>
</dbReference>
<sequence>MAYKILCLGLLCVVFAYYIHTPMPENFEEPWKIGLMDAAMKMTSLTGLLFENIGLMKYEELFYSLTSLLLTKAISDENITVTDTNFSGIPVRLYLPKRKSERQRPAVIFLHGGAFVLGSCKLEAYDFLNRLVANQLDAVVVGADYRLAPQYHFPVSLEDSIFAVKFFLQDKIPVKYDVDPTRICISGDSSGGMLATQVTQLLQNDPGFKGKIKAQALIYPGLQFLDTLMPFHVEYEHDPILPRDIAIKLGSLYMTKDKALPQAMWKNQHMPQGSRHLFKFVNWSAFLPEKYKKNHVYTEPVTGQFNASYLEILDSRLSPLLVHDSELQNLQLTYILTCEHDILRDDGLIYVTRLRNVGVQVNHDHIEDGVRGALAFTPPFNLRLGFRIRDKYIRWLEKNL</sequence>
<dbReference type="Pfam" id="PF07859">
    <property type="entry name" value="Abhydrolase_3"/>
    <property type="match status" value="2"/>
</dbReference>
<dbReference type="InterPro" id="IPR050300">
    <property type="entry name" value="GDXG_lipolytic_enzyme"/>
</dbReference>
<dbReference type="RefSeq" id="XP_020006918.1">
    <property type="nucleotide sequence ID" value="XM_020151329.1"/>
</dbReference>
<evidence type="ECO:0000313" key="8">
    <source>
        <dbReference type="RefSeq" id="XP_020006918.1"/>
    </source>
</evidence>
<dbReference type="GO" id="GO:0016020">
    <property type="term" value="C:membrane"/>
    <property type="evidence" value="ECO:0007669"/>
    <property type="project" value="InterPro"/>
</dbReference>
<dbReference type="Proteomes" id="UP001732720">
    <property type="component" value="Chromosome 17"/>
</dbReference>
<keyword evidence="7" id="KW-1185">Reference proteome</keyword>
<feature type="active site" evidence="4">
    <location>
        <position position="189"/>
    </location>
</feature>
<protein>
    <submittedName>
        <fullName evidence="8">Arylacetamide deacetylase-like 2</fullName>
    </submittedName>
</protein>
<feature type="signal peptide" evidence="5">
    <location>
        <begin position="1"/>
        <end position="16"/>
    </location>
</feature>
<evidence type="ECO:0000256" key="5">
    <source>
        <dbReference type="SAM" id="SignalP"/>
    </source>
</evidence>
<organism evidence="8">
    <name type="scientific">Castor canadensis</name>
    <name type="common">American beaver</name>
    <dbReference type="NCBI Taxonomy" id="51338"/>
    <lineage>
        <taxon>Eukaryota</taxon>
        <taxon>Metazoa</taxon>
        <taxon>Chordata</taxon>
        <taxon>Craniata</taxon>
        <taxon>Vertebrata</taxon>
        <taxon>Euteleostomi</taxon>
        <taxon>Mammalia</taxon>
        <taxon>Eutheria</taxon>
        <taxon>Euarchontoglires</taxon>
        <taxon>Glires</taxon>
        <taxon>Rodentia</taxon>
        <taxon>Castorimorpha</taxon>
        <taxon>Castoridae</taxon>
        <taxon>Castor</taxon>
    </lineage>
</organism>
<name>A0A8B7TH84_CASCN</name>
<evidence type="ECO:0000256" key="2">
    <source>
        <dbReference type="ARBA" id="ARBA00022801"/>
    </source>
</evidence>
<keyword evidence="3" id="KW-1015">Disulfide bond</keyword>
<dbReference type="InterPro" id="IPR033140">
    <property type="entry name" value="Lipase_GDXG_put_SER_AS"/>
</dbReference>
<dbReference type="PANTHER" id="PTHR48081">
    <property type="entry name" value="AB HYDROLASE SUPERFAMILY PROTEIN C4A8.06C"/>
    <property type="match status" value="1"/>
</dbReference>
<dbReference type="GO" id="GO:0052689">
    <property type="term" value="F:carboxylic ester hydrolase activity"/>
    <property type="evidence" value="ECO:0007669"/>
    <property type="project" value="InterPro"/>
</dbReference>
<proteinExistence type="inferred from homology"/>